<keyword evidence="3" id="KW-1185">Reference proteome</keyword>
<comment type="caution">
    <text evidence="2">The sequence shown here is derived from an EMBL/GenBank/DDBJ whole genome shotgun (WGS) entry which is preliminary data.</text>
</comment>
<dbReference type="RefSeq" id="WP_117302956.1">
    <property type="nucleotide sequence ID" value="NZ_QVQT02000007.1"/>
</dbReference>
<dbReference type="AlphaFoldDB" id="A0A372IJK5"/>
<keyword evidence="1" id="KW-0472">Membrane</keyword>
<feature type="transmembrane region" description="Helical" evidence="1">
    <location>
        <begin position="20"/>
        <end position="39"/>
    </location>
</feature>
<accession>A0A372IJK5</accession>
<dbReference type="EMBL" id="QVQT01000007">
    <property type="protein sequence ID" value="RFU15126.1"/>
    <property type="molecule type" value="Genomic_DNA"/>
</dbReference>
<proteinExistence type="predicted"/>
<dbReference type="OrthoDB" id="2083198at2"/>
<feature type="transmembrane region" description="Helical" evidence="1">
    <location>
        <begin position="195"/>
        <end position="216"/>
    </location>
</feature>
<reference evidence="2 3" key="1">
    <citation type="submission" date="2018-08" db="EMBL/GenBank/DDBJ databases">
        <title>Acidipila sp. 4G-K13, an acidobacterium isolated from forest soil.</title>
        <authorList>
            <person name="Gao Z.-H."/>
            <person name="Qiu L.-H."/>
        </authorList>
    </citation>
    <scope>NUCLEOTIDE SEQUENCE [LARGE SCALE GENOMIC DNA]</scope>
    <source>
        <strain evidence="2 3">4G-K13</strain>
    </source>
</reference>
<sequence>MTPLNLITDGYERKARLYPALLLIAPIVITIVGVASTKLSTLESFATVLAGCGGAFLLTQLARDAGKKREEQFFEAWGGLPSAAIFRHRDTRIDAITKTRYHKQLSTLVKGTKAPSPEEEAADPAIADQVYSAWSSYLRIHTRDTKKYPLVFQENISYGYRRNVCGLRPLGIVVSSLSFAGGAVWLYHLHSISEIITTESIGALICVFAILLLWAFRFTPDWVRIPADAYAERLAETADSINGDSPSSKGRARKGTA</sequence>
<gene>
    <name evidence="2" type="ORF">D0Y96_18470</name>
</gene>
<feature type="transmembrane region" description="Helical" evidence="1">
    <location>
        <begin position="170"/>
        <end position="189"/>
    </location>
</feature>
<evidence type="ECO:0000256" key="1">
    <source>
        <dbReference type="SAM" id="Phobius"/>
    </source>
</evidence>
<protein>
    <submittedName>
        <fullName evidence="2">Uncharacterized protein</fullName>
    </submittedName>
</protein>
<evidence type="ECO:0000313" key="2">
    <source>
        <dbReference type="EMBL" id="RFU15126.1"/>
    </source>
</evidence>
<organism evidence="2 3">
    <name type="scientific">Paracidobacterium acidisoli</name>
    <dbReference type="NCBI Taxonomy" id="2303751"/>
    <lineage>
        <taxon>Bacteria</taxon>
        <taxon>Pseudomonadati</taxon>
        <taxon>Acidobacteriota</taxon>
        <taxon>Terriglobia</taxon>
        <taxon>Terriglobales</taxon>
        <taxon>Acidobacteriaceae</taxon>
        <taxon>Paracidobacterium</taxon>
    </lineage>
</organism>
<dbReference type="Proteomes" id="UP000264702">
    <property type="component" value="Unassembled WGS sequence"/>
</dbReference>
<name>A0A372IJK5_9BACT</name>
<keyword evidence="1" id="KW-0812">Transmembrane</keyword>
<keyword evidence="1" id="KW-1133">Transmembrane helix</keyword>
<evidence type="ECO:0000313" key="3">
    <source>
        <dbReference type="Proteomes" id="UP000264702"/>
    </source>
</evidence>